<feature type="region of interest" description="Disordered" evidence="6">
    <location>
        <begin position="908"/>
        <end position="940"/>
    </location>
</feature>
<keyword evidence="4" id="KW-0804">Transcription</keyword>
<proteinExistence type="predicted"/>
<feature type="domain" description="RNA polymerase sigma-70" evidence="7">
    <location>
        <begin position="281"/>
        <end position="294"/>
    </location>
</feature>
<feature type="coiled-coil region" evidence="5">
    <location>
        <begin position="989"/>
        <end position="1135"/>
    </location>
</feature>
<dbReference type="Pfam" id="PF04539">
    <property type="entry name" value="Sigma70_r3"/>
    <property type="match status" value="1"/>
</dbReference>
<feature type="compositionally biased region" description="Basic and acidic residues" evidence="6">
    <location>
        <begin position="929"/>
        <end position="938"/>
    </location>
</feature>
<evidence type="ECO:0000256" key="2">
    <source>
        <dbReference type="ARBA" id="ARBA00023082"/>
    </source>
</evidence>
<name>A0ABP7NXW9_9ACTN</name>
<evidence type="ECO:0000313" key="8">
    <source>
        <dbReference type="EMBL" id="GAA3956342.1"/>
    </source>
</evidence>
<keyword evidence="2" id="KW-0731">Sigma factor</keyword>
<dbReference type="InterPro" id="IPR007624">
    <property type="entry name" value="RNA_pol_sigma70_r3"/>
</dbReference>
<dbReference type="Gene3D" id="1.10.10.10">
    <property type="entry name" value="Winged helix-like DNA-binding domain superfamily/Winged helix DNA-binding domain"/>
    <property type="match status" value="2"/>
</dbReference>
<accession>A0ABP7NXW9</accession>
<dbReference type="PANTHER" id="PTHR30603:SF47">
    <property type="entry name" value="RNA POLYMERASE SIGMA FACTOR SIGD, CHLOROPLASTIC"/>
    <property type="match status" value="1"/>
</dbReference>
<gene>
    <name evidence="8" type="ORF">GCM10022384_06910</name>
</gene>
<dbReference type="PROSITE" id="PS00715">
    <property type="entry name" value="SIGMA70_1"/>
    <property type="match status" value="1"/>
</dbReference>
<reference evidence="9" key="1">
    <citation type="journal article" date="2019" name="Int. J. Syst. Evol. Microbiol.">
        <title>The Global Catalogue of Microorganisms (GCM) 10K type strain sequencing project: providing services to taxonomists for standard genome sequencing and annotation.</title>
        <authorList>
            <consortium name="The Broad Institute Genomics Platform"/>
            <consortium name="The Broad Institute Genome Sequencing Center for Infectious Disease"/>
            <person name="Wu L."/>
            <person name="Ma J."/>
        </authorList>
    </citation>
    <scope>NUCLEOTIDE SEQUENCE [LARGE SCALE GENOMIC DNA]</scope>
    <source>
        <strain evidence="9">JCM 17027</strain>
    </source>
</reference>
<dbReference type="Gene3D" id="1.10.601.10">
    <property type="entry name" value="RNA Polymerase Primary Sigma Factor"/>
    <property type="match status" value="1"/>
</dbReference>
<dbReference type="NCBIfam" id="TIGR02937">
    <property type="entry name" value="sigma70-ECF"/>
    <property type="match status" value="1"/>
</dbReference>
<dbReference type="SUPFAM" id="SSF88946">
    <property type="entry name" value="Sigma2 domain of RNA polymerase sigma factors"/>
    <property type="match status" value="1"/>
</dbReference>
<evidence type="ECO:0000256" key="4">
    <source>
        <dbReference type="ARBA" id="ARBA00023163"/>
    </source>
</evidence>
<keyword evidence="3" id="KW-0238">DNA-binding</keyword>
<comment type="caution">
    <text evidence="8">The sequence shown here is derived from an EMBL/GenBank/DDBJ whole genome shotgun (WGS) entry which is preliminary data.</text>
</comment>
<dbReference type="InterPro" id="IPR007630">
    <property type="entry name" value="RNA_pol_sigma70_r4"/>
</dbReference>
<feature type="region of interest" description="Disordered" evidence="6">
    <location>
        <begin position="132"/>
        <end position="184"/>
    </location>
</feature>
<dbReference type="Pfam" id="PF04545">
    <property type="entry name" value="Sigma70_r4"/>
    <property type="match status" value="1"/>
</dbReference>
<dbReference type="EMBL" id="BAABCQ010000008">
    <property type="protein sequence ID" value="GAA3956342.1"/>
    <property type="molecule type" value="Genomic_DNA"/>
</dbReference>
<evidence type="ECO:0000256" key="6">
    <source>
        <dbReference type="SAM" id="MobiDB-lite"/>
    </source>
</evidence>
<dbReference type="InterPro" id="IPR014284">
    <property type="entry name" value="RNA_pol_sigma-70_dom"/>
</dbReference>
<dbReference type="RefSeq" id="WP_345589022.1">
    <property type="nucleotide sequence ID" value="NZ_BAABCQ010000008.1"/>
</dbReference>
<dbReference type="PANTHER" id="PTHR30603">
    <property type="entry name" value="RNA POLYMERASE SIGMA FACTOR RPO"/>
    <property type="match status" value="1"/>
</dbReference>
<dbReference type="InterPro" id="IPR007627">
    <property type="entry name" value="RNA_pol_sigma70_r2"/>
</dbReference>
<dbReference type="Pfam" id="PF04542">
    <property type="entry name" value="Sigma70_r2"/>
    <property type="match status" value="1"/>
</dbReference>
<feature type="compositionally biased region" description="Acidic residues" evidence="6">
    <location>
        <begin position="170"/>
        <end position="180"/>
    </location>
</feature>
<evidence type="ECO:0000256" key="3">
    <source>
        <dbReference type="ARBA" id="ARBA00023125"/>
    </source>
</evidence>
<dbReference type="SUPFAM" id="SSF88659">
    <property type="entry name" value="Sigma3 and sigma4 domains of RNA polymerase sigma factors"/>
    <property type="match status" value="2"/>
</dbReference>
<evidence type="ECO:0000313" key="9">
    <source>
        <dbReference type="Proteomes" id="UP001500034"/>
    </source>
</evidence>
<dbReference type="InterPro" id="IPR036388">
    <property type="entry name" value="WH-like_DNA-bd_sf"/>
</dbReference>
<evidence type="ECO:0000256" key="5">
    <source>
        <dbReference type="SAM" id="Coils"/>
    </source>
</evidence>
<feature type="region of interest" description="Disordered" evidence="6">
    <location>
        <begin position="733"/>
        <end position="791"/>
    </location>
</feature>
<dbReference type="InterPro" id="IPR013324">
    <property type="entry name" value="RNA_pol_sigma_r3/r4-like"/>
</dbReference>
<organism evidence="8 9">
    <name type="scientific">Streptomyces marokkonensis</name>
    <dbReference type="NCBI Taxonomy" id="324855"/>
    <lineage>
        <taxon>Bacteria</taxon>
        <taxon>Bacillati</taxon>
        <taxon>Actinomycetota</taxon>
        <taxon>Actinomycetes</taxon>
        <taxon>Kitasatosporales</taxon>
        <taxon>Streptomycetaceae</taxon>
        <taxon>Streptomyces</taxon>
    </lineage>
</organism>
<protein>
    <recommendedName>
        <fullName evidence="7">RNA polymerase sigma-70 domain-containing protein</fullName>
    </recommendedName>
</protein>
<dbReference type="Proteomes" id="UP001500034">
    <property type="component" value="Unassembled WGS sequence"/>
</dbReference>
<keyword evidence="9" id="KW-1185">Reference proteome</keyword>
<dbReference type="PRINTS" id="PR00046">
    <property type="entry name" value="SIGMA70FCT"/>
</dbReference>
<keyword evidence="5" id="KW-0175">Coiled coil</keyword>
<evidence type="ECO:0000259" key="7">
    <source>
        <dbReference type="PROSITE" id="PS00715"/>
    </source>
</evidence>
<dbReference type="InterPro" id="IPR050239">
    <property type="entry name" value="Sigma-70_RNA_pol_init_factors"/>
</dbReference>
<dbReference type="InterPro" id="IPR013325">
    <property type="entry name" value="RNA_pol_sigma_r2"/>
</dbReference>
<evidence type="ECO:0000256" key="1">
    <source>
        <dbReference type="ARBA" id="ARBA00023015"/>
    </source>
</evidence>
<keyword evidence="1" id="KW-0805">Transcription regulation</keyword>
<dbReference type="InterPro" id="IPR000943">
    <property type="entry name" value="RNA_pol_sigma70"/>
</dbReference>
<sequence length="1208" mass="131749">MGELLVRLRRAAVKGVVPESAFLEGVRELSLGDGERERLRDELARLGLPVRDAPLHTEGDKWNGEKVAPDGEENVFPRIRTVRSLVARYADADGYVTLPVVDGVARLAGLSAREAALLRAQMQVRGHDMDVDGAEAAPEGTSSCQEAESAGGGRVGATATGSQGGRPVTESDEEPDEELPADLPRGDLAEAVAAAHAVLERDRRERRPGARLLDAQAEVGLSVLLRGGPDRIGEEPTEDDLKALAPEDLRIRARDCLVVHNQRLVHSLVRPCLEQGLDYEDLLQHGFLGLLRAARKFDASKGFKFSTYATWWIRQSITRAIADEGALIRIPVHMHEQMRKVARAERTLLSQGRPATAADVAVACDMTLQKVEEIRRLTRRTDSLDRVIGDGATLADFVAETHLLPSVDRQVIGALHIAEVLAVVDTFTEREARILVRRLGLDGDPPSTLDDLGREFRVTRERIRQIEGKVRPTLRERVRAAGLVGLDAACEQAERAAEQAAEAKMAARFARATHAARTARARLALRKARAERLARATWEQENEQNGQVAAASVQAPVAGEREENGDAPIADTVVEPELTRVDVSAESAQDEAAADVGTAVDTEAANLVAADWDHACRLAQAPVDRLSWLADYVRTAVGDERLVGLLGQPAADAVVRGLGDGTPLSRPVLTALEVLRRVFDAVAAAGQRPEDFLDRPADALRGVTPRAYLEGSPLVNGESRLAVRDALREFLAAPASPAEPEPEPVADPEPVAEVREAGSQEEPQETEPDEPTPPAGTTPRATADWDKARTLPRPPLGGGVAWLAEYALLALGHLQLSVLLGSSVTDSVVRAARERGMLDRPVVEALEVLREVLDTVKRSEIRPEHFFEKPADALLGATPRAYLAAKPLVRAASRLAVRDALREFVAAPPARTESAPPDSGDRVSASKAEAADAGHEHAASVVAKAAPVEQPLADVEGQLAATQARHETELALLAREHERRLSEVRGAADERVAAVRADAERRLEALEEELLHRADRALERREAHVRRQTEEHLAHVKEQHRESYEGLLRRAEAAEEAARRAVGGEERAEELEQRLRDYRQSAEARIQDLESRVRQVREAAVEREEAAASAREEYRQGMRVRVAEMEARLREAEAAVAQRDRFVAAARQSAVEAEQQAAQRIAQSEHNAWLRVSDLQAQLSAVQAELAAAREAEAAQSRTSLRDRWRRS</sequence>